<reference evidence="1 2" key="1">
    <citation type="submission" date="2016-08" db="EMBL/GenBank/DDBJ databases">
        <authorList>
            <person name="Seilhamer J.J."/>
        </authorList>
    </citation>
    <scope>NUCLEOTIDE SEQUENCE [LARGE SCALE GENOMIC DNA]</scope>
    <source>
        <strain evidence="1 2">A37T2</strain>
    </source>
</reference>
<dbReference type="AlphaFoldDB" id="A0A1C4G1H0"/>
<proteinExistence type="predicted"/>
<name>A0A1C4G1H0_9BACT</name>
<gene>
    <name evidence="1" type="ORF">GA0116948_11914</name>
</gene>
<sequence length="60" mass="6666">MLPFKLTVFSLLTMLNYPIESILQTISSVNNAPLNLISRVVYPANALPYYFSADQGDDGK</sequence>
<dbReference type="EMBL" id="FMAR01000019">
    <property type="protein sequence ID" value="SCC61611.1"/>
    <property type="molecule type" value="Genomic_DNA"/>
</dbReference>
<evidence type="ECO:0000313" key="2">
    <source>
        <dbReference type="Proteomes" id="UP000242818"/>
    </source>
</evidence>
<organism evidence="1 2">
    <name type="scientific">Chitinophaga costaii</name>
    <dbReference type="NCBI Taxonomy" id="1335309"/>
    <lineage>
        <taxon>Bacteria</taxon>
        <taxon>Pseudomonadati</taxon>
        <taxon>Bacteroidota</taxon>
        <taxon>Chitinophagia</taxon>
        <taxon>Chitinophagales</taxon>
        <taxon>Chitinophagaceae</taxon>
        <taxon>Chitinophaga</taxon>
    </lineage>
</organism>
<dbReference type="Proteomes" id="UP000242818">
    <property type="component" value="Unassembled WGS sequence"/>
</dbReference>
<keyword evidence="2" id="KW-1185">Reference proteome</keyword>
<accession>A0A1C4G1H0</accession>
<protein>
    <submittedName>
        <fullName evidence="1">Uncharacterized protein</fullName>
    </submittedName>
</protein>
<evidence type="ECO:0000313" key="1">
    <source>
        <dbReference type="EMBL" id="SCC61611.1"/>
    </source>
</evidence>